<dbReference type="SMART" id="SM00823">
    <property type="entry name" value="PKS_PP"/>
    <property type="match status" value="1"/>
</dbReference>
<dbReference type="InterPro" id="IPR036736">
    <property type="entry name" value="ACP-like_sf"/>
</dbReference>
<evidence type="ECO:0000256" key="1">
    <source>
        <dbReference type="ARBA" id="ARBA00022450"/>
    </source>
</evidence>
<name>A0A6P1CX35_9NOCA</name>
<dbReference type="SUPFAM" id="SSF47336">
    <property type="entry name" value="ACP-like"/>
    <property type="match status" value="1"/>
</dbReference>
<proteinExistence type="predicted"/>
<dbReference type="PROSITE" id="PS50075">
    <property type="entry name" value="CARRIER"/>
    <property type="match status" value="1"/>
</dbReference>
<gene>
    <name evidence="4" type="ORF">GV791_19485</name>
</gene>
<feature type="domain" description="Carrier" evidence="3">
    <location>
        <begin position="6"/>
        <end position="88"/>
    </location>
</feature>
<keyword evidence="1" id="KW-0596">Phosphopantetheine</keyword>
<dbReference type="EMBL" id="JAAGVB010000031">
    <property type="protein sequence ID" value="NEW34725.1"/>
    <property type="molecule type" value="Genomic_DNA"/>
</dbReference>
<evidence type="ECO:0000313" key="5">
    <source>
        <dbReference type="Proteomes" id="UP000471166"/>
    </source>
</evidence>
<dbReference type="Pfam" id="PF00550">
    <property type="entry name" value="PP-binding"/>
    <property type="match status" value="1"/>
</dbReference>
<sequence>MTETTAQTLEAVREAVAEAVGIEVEEAEPDATVLGELGAESIDLLDILFRIERKVGVKIQAAEIAELLQGELSDEEFEDADGRITPAGREQLARALPQLDPSTLPETLTADQVMTLFTVRNLAEMATARAALAADAS</sequence>
<comment type="caution">
    <text evidence="4">The sequence shown here is derived from an EMBL/GenBank/DDBJ whole genome shotgun (WGS) entry which is preliminary data.</text>
</comment>
<dbReference type="InterPro" id="IPR006162">
    <property type="entry name" value="Ppantetheine_attach_site"/>
</dbReference>
<evidence type="ECO:0000259" key="3">
    <source>
        <dbReference type="PROSITE" id="PS50075"/>
    </source>
</evidence>
<dbReference type="AlphaFoldDB" id="A0A6P1CX35"/>
<dbReference type="Gene3D" id="1.10.1200.10">
    <property type="entry name" value="ACP-like"/>
    <property type="match status" value="1"/>
</dbReference>
<reference evidence="4 5" key="1">
    <citation type="submission" date="2020-01" db="EMBL/GenBank/DDBJ databases">
        <title>Genetics and antimicrobial susceptibilities of Nocardia species isolated from the soil; a comparison with species isolated from humans.</title>
        <authorList>
            <person name="Carrasco G."/>
            <person name="Monzon S."/>
            <person name="Sansegundo M."/>
            <person name="Garcia E."/>
            <person name="Garrido N."/>
            <person name="Medina M.J."/>
            <person name="Villalon P."/>
            <person name="Ramirez-Arocha A.C."/>
            <person name="Jimenez P."/>
            <person name="Cuesta I."/>
            <person name="Valdezate S."/>
        </authorList>
    </citation>
    <scope>NUCLEOTIDE SEQUENCE [LARGE SCALE GENOMIC DNA]</scope>
    <source>
        <strain evidence="4 5">CNM20110626</strain>
    </source>
</reference>
<dbReference type="OMA" id="ECGAVHA"/>
<accession>A0A6P1CX35</accession>
<organism evidence="4 5">
    <name type="scientific">Nocardia cyriacigeorgica</name>
    <dbReference type="NCBI Taxonomy" id="135487"/>
    <lineage>
        <taxon>Bacteria</taxon>
        <taxon>Bacillati</taxon>
        <taxon>Actinomycetota</taxon>
        <taxon>Actinomycetes</taxon>
        <taxon>Mycobacteriales</taxon>
        <taxon>Nocardiaceae</taxon>
        <taxon>Nocardia</taxon>
    </lineage>
</organism>
<protein>
    <submittedName>
        <fullName evidence="4">Acyl carrier protein</fullName>
    </submittedName>
</protein>
<keyword evidence="2" id="KW-0597">Phosphoprotein</keyword>
<dbReference type="InterPro" id="IPR020806">
    <property type="entry name" value="PKS_PP-bd"/>
</dbReference>
<evidence type="ECO:0000256" key="2">
    <source>
        <dbReference type="ARBA" id="ARBA00022553"/>
    </source>
</evidence>
<dbReference type="PROSITE" id="PS00012">
    <property type="entry name" value="PHOSPHOPANTETHEINE"/>
    <property type="match status" value="1"/>
</dbReference>
<dbReference type="Proteomes" id="UP000471166">
    <property type="component" value="Unassembled WGS sequence"/>
</dbReference>
<dbReference type="InterPro" id="IPR009081">
    <property type="entry name" value="PP-bd_ACP"/>
</dbReference>
<dbReference type="RefSeq" id="WP_014352328.1">
    <property type="nucleotide sequence ID" value="NZ_AP026979.1"/>
</dbReference>
<evidence type="ECO:0000313" key="4">
    <source>
        <dbReference type="EMBL" id="NEW34725.1"/>
    </source>
</evidence>
<dbReference type="GO" id="GO:0031177">
    <property type="term" value="F:phosphopantetheine binding"/>
    <property type="evidence" value="ECO:0007669"/>
    <property type="project" value="InterPro"/>
</dbReference>